<keyword evidence="2" id="KW-0813">Transport</keyword>
<dbReference type="GO" id="GO:0034220">
    <property type="term" value="P:monoatomic ion transmembrane transport"/>
    <property type="evidence" value="ECO:0007669"/>
    <property type="project" value="UniProtKB-KW"/>
</dbReference>
<keyword evidence="11" id="KW-1185">Reference proteome</keyword>
<accession>A0ABV2JEK6</accession>
<feature type="domain" description="Potassium channel" evidence="9">
    <location>
        <begin position="23"/>
        <end position="97"/>
    </location>
</feature>
<dbReference type="RefSeq" id="WP_354367389.1">
    <property type="nucleotide sequence ID" value="NZ_JBEPLN010000003.1"/>
</dbReference>
<evidence type="ECO:0000256" key="4">
    <source>
        <dbReference type="ARBA" id="ARBA00022989"/>
    </source>
</evidence>
<dbReference type="InterPro" id="IPR013099">
    <property type="entry name" value="K_chnl_dom"/>
</dbReference>
<keyword evidence="4 8" id="KW-1133">Transmembrane helix</keyword>
<evidence type="ECO:0000256" key="8">
    <source>
        <dbReference type="SAM" id="Phobius"/>
    </source>
</evidence>
<dbReference type="PRINTS" id="PR00169">
    <property type="entry name" value="KCHANNEL"/>
</dbReference>
<dbReference type="PANTHER" id="PTHR11537">
    <property type="entry name" value="VOLTAGE-GATED POTASSIUM CHANNEL"/>
    <property type="match status" value="1"/>
</dbReference>
<evidence type="ECO:0000256" key="5">
    <source>
        <dbReference type="ARBA" id="ARBA00023065"/>
    </source>
</evidence>
<feature type="transmembrane region" description="Helical" evidence="8">
    <location>
        <begin position="72"/>
        <end position="96"/>
    </location>
</feature>
<organism evidence="10 11">
    <name type="scientific">Streptococcus porcorum</name>
    <dbReference type="NCBI Taxonomy" id="701526"/>
    <lineage>
        <taxon>Bacteria</taxon>
        <taxon>Bacillati</taxon>
        <taxon>Bacillota</taxon>
        <taxon>Bacilli</taxon>
        <taxon>Lactobacillales</taxon>
        <taxon>Streptococcaceae</taxon>
        <taxon>Streptococcus</taxon>
    </lineage>
</organism>
<evidence type="ECO:0000313" key="10">
    <source>
        <dbReference type="EMBL" id="MET3633648.1"/>
    </source>
</evidence>
<evidence type="ECO:0000256" key="3">
    <source>
        <dbReference type="ARBA" id="ARBA00022692"/>
    </source>
</evidence>
<dbReference type="PANTHER" id="PTHR11537:SF254">
    <property type="entry name" value="POTASSIUM VOLTAGE-GATED CHANNEL PROTEIN SHAB"/>
    <property type="match status" value="1"/>
</dbReference>
<name>A0ABV2JEK6_9STRE</name>
<dbReference type="Proteomes" id="UP001549037">
    <property type="component" value="Unassembled WGS sequence"/>
</dbReference>
<proteinExistence type="predicted"/>
<comment type="subcellular location">
    <subcellularLocation>
        <location evidence="1">Membrane</location>
        <topology evidence="1">Multi-pass membrane protein</topology>
    </subcellularLocation>
</comment>
<keyword evidence="6 8" id="KW-0472">Membrane</keyword>
<dbReference type="SUPFAM" id="SSF81324">
    <property type="entry name" value="Voltage-gated potassium channels"/>
    <property type="match status" value="1"/>
</dbReference>
<dbReference type="Gene3D" id="1.10.287.70">
    <property type="match status" value="1"/>
</dbReference>
<keyword evidence="7 10" id="KW-0407">Ion channel</keyword>
<sequence length="117" mass="13240">MKRYKILWHILTVTGFTTFISSFILYLFVASGILLWVEPDFTTYGDSLWYSFVTSTTLGYGDMLVETTIGRIVSILLALYGLLFFGCLSGIVVSYYTEVSKHYSLAITQKDKKKSSS</sequence>
<protein>
    <submittedName>
        <fullName evidence="10">Voltage-gated potassium channel</fullName>
    </submittedName>
</protein>
<evidence type="ECO:0000256" key="2">
    <source>
        <dbReference type="ARBA" id="ARBA00022448"/>
    </source>
</evidence>
<evidence type="ECO:0000256" key="6">
    <source>
        <dbReference type="ARBA" id="ARBA00023136"/>
    </source>
</evidence>
<comment type="caution">
    <text evidence="10">The sequence shown here is derived from an EMBL/GenBank/DDBJ whole genome shotgun (WGS) entry which is preliminary data.</text>
</comment>
<dbReference type="InterPro" id="IPR028325">
    <property type="entry name" value="VG_K_chnl"/>
</dbReference>
<evidence type="ECO:0000256" key="7">
    <source>
        <dbReference type="ARBA" id="ARBA00023303"/>
    </source>
</evidence>
<feature type="transmembrane region" description="Helical" evidence="8">
    <location>
        <begin position="7"/>
        <end position="36"/>
    </location>
</feature>
<evidence type="ECO:0000313" key="11">
    <source>
        <dbReference type="Proteomes" id="UP001549037"/>
    </source>
</evidence>
<dbReference type="Pfam" id="PF07885">
    <property type="entry name" value="Ion_trans_2"/>
    <property type="match status" value="1"/>
</dbReference>
<keyword evidence="5" id="KW-0406">Ion transport</keyword>
<reference evidence="10 11" key="1">
    <citation type="submission" date="2024-06" db="EMBL/GenBank/DDBJ databases">
        <title>Genomic Encyclopedia of Type Strains, Phase IV (KMG-IV): sequencing the most valuable type-strain genomes for metagenomic binning, comparative biology and taxonomic classification.</title>
        <authorList>
            <person name="Goeker M."/>
        </authorList>
    </citation>
    <scope>NUCLEOTIDE SEQUENCE [LARGE SCALE GENOMIC DNA]</scope>
    <source>
        <strain evidence="10 11">DSM 28302</strain>
    </source>
</reference>
<evidence type="ECO:0000259" key="9">
    <source>
        <dbReference type="Pfam" id="PF07885"/>
    </source>
</evidence>
<gene>
    <name evidence="10" type="ORF">ABID28_000281</name>
</gene>
<dbReference type="EMBL" id="JBEPLN010000003">
    <property type="protein sequence ID" value="MET3633648.1"/>
    <property type="molecule type" value="Genomic_DNA"/>
</dbReference>
<keyword evidence="3 8" id="KW-0812">Transmembrane</keyword>
<evidence type="ECO:0000256" key="1">
    <source>
        <dbReference type="ARBA" id="ARBA00004141"/>
    </source>
</evidence>